<reference evidence="11" key="1">
    <citation type="journal article" date="2005" name="PLoS Biol.">
        <title>The genomes of Oryza sativa: a history of duplications.</title>
        <authorList>
            <person name="Yu J."/>
            <person name="Wang J."/>
            <person name="Lin W."/>
            <person name="Li S."/>
            <person name="Li H."/>
            <person name="Zhou J."/>
            <person name="Ni P."/>
            <person name="Dong W."/>
            <person name="Hu S."/>
            <person name="Zeng C."/>
            <person name="Zhang J."/>
            <person name="Zhang Y."/>
            <person name="Li R."/>
            <person name="Xu Z."/>
            <person name="Li S."/>
            <person name="Li X."/>
            <person name="Zheng H."/>
            <person name="Cong L."/>
            <person name="Lin L."/>
            <person name="Yin J."/>
            <person name="Geng J."/>
            <person name="Li G."/>
            <person name="Shi J."/>
            <person name="Liu J."/>
            <person name="Lv H."/>
            <person name="Li J."/>
            <person name="Wang J."/>
            <person name="Deng Y."/>
            <person name="Ran L."/>
            <person name="Shi X."/>
            <person name="Wang X."/>
            <person name="Wu Q."/>
            <person name="Li C."/>
            <person name="Ren X."/>
            <person name="Wang J."/>
            <person name="Wang X."/>
            <person name="Li D."/>
            <person name="Liu D."/>
            <person name="Zhang X."/>
            <person name="Ji Z."/>
            <person name="Zhao W."/>
            <person name="Sun Y."/>
            <person name="Zhang Z."/>
            <person name="Bao J."/>
            <person name="Han Y."/>
            <person name="Dong L."/>
            <person name="Ji J."/>
            <person name="Chen P."/>
            <person name="Wu S."/>
            <person name="Liu J."/>
            <person name="Xiao Y."/>
            <person name="Bu D."/>
            <person name="Tan J."/>
            <person name="Yang L."/>
            <person name="Ye C."/>
            <person name="Zhang J."/>
            <person name="Xu J."/>
            <person name="Zhou Y."/>
            <person name="Yu Y."/>
            <person name="Zhang B."/>
            <person name="Zhuang S."/>
            <person name="Wei H."/>
            <person name="Liu B."/>
            <person name="Lei M."/>
            <person name="Yu H."/>
            <person name="Li Y."/>
            <person name="Xu H."/>
            <person name="Wei S."/>
            <person name="He X."/>
            <person name="Fang L."/>
            <person name="Zhang Z."/>
            <person name="Zhang Y."/>
            <person name="Huang X."/>
            <person name="Su Z."/>
            <person name="Tong W."/>
            <person name="Li J."/>
            <person name="Tong Z."/>
            <person name="Li S."/>
            <person name="Ye J."/>
            <person name="Wang L."/>
            <person name="Fang L."/>
            <person name="Lei T."/>
            <person name="Chen C."/>
            <person name="Chen H."/>
            <person name="Xu Z."/>
            <person name="Li H."/>
            <person name="Huang H."/>
            <person name="Zhang F."/>
            <person name="Xu H."/>
            <person name="Li N."/>
            <person name="Zhao C."/>
            <person name="Li S."/>
            <person name="Dong L."/>
            <person name="Huang Y."/>
            <person name="Li L."/>
            <person name="Xi Y."/>
            <person name="Qi Q."/>
            <person name="Li W."/>
            <person name="Zhang B."/>
            <person name="Hu W."/>
            <person name="Zhang Y."/>
            <person name="Tian X."/>
            <person name="Jiao Y."/>
            <person name="Liang X."/>
            <person name="Jin J."/>
            <person name="Gao L."/>
            <person name="Zheng W."/>
            <person name="Hao B."/>
            <person name="Liu S."/>
            <person name="Wang W."/>
            <person name="Yuan L."/>
            <person name="Cao M."/>
            <person name="McDermott J."/>
            <person name="Samudrala R."/>
            <person name="Wang J."/>
            <person name="Wong G.K."/>
            <person name="Yang H."/>
        </authorList>
    </citation>
    <scope>NUCLEOTIDE SEQUENCE [LARGE SCALE GENOMIC DNA]</scope>
</reference>
<name>A3CAA9_ORYSJ</name>
<dbReference type="EMBL" id="CM000148">
    <property type="protein sequence ID" value="EAZ18022.1"/>
    <property type="molecule type" value="Genomic_DNA"/>
</dbReference>
<gene>
    <name evidence="11" type="ORF">OsJ_33570</name>
</gene>
<evidence type="ECO:0000256" key="9">
    <source>
        <dbReference type="SAM" id="MobiDB-lite"/>
    </source>
</evidence>
<protein>
    <recommendedName>
        <fullName evidence="3">ER membrane protein complex subunit 10</fullName>
    </recommendedName>
</protein>
<keyword evidence="7" id="KW-1133">Transmembrane helix</keyword>
<reference evidence="11" key="2">
    <citation type="submission" date="2008-12" db="EMBL/GenBank/DDBJ databases">
        <title>Improved gene annotation of the rice (Oryza sativa) genomes.</title>
        <authorList>
            <person name="Wang J."/>
            <person name="Li R."/>
            <person name="Fan W."/>
            <person name="Huang Q."/>
            <person name="Zhang J."/>
            <person name="Zhou Y."/>
            <person name="Hu Y."/>
            <person name="Zi S."/>
            <person name="Li J."/>
            <person name="Ni P."/>
            <person name="Zheng H."/>
            <person name="Zhang Y."/>
            <person name="Zhao M."/>
            <person name="Hao Q."/>
            <person name="McDermott J."/>
            <person name="Samudrala R."/>
            <person name="Kristiansen K."/>
            <person name="Wong G.K.-S."/>
        </authorList>
    </citation>
    <scope>NUCLEOTIDE SEQUENCE</scope>
</reference>
<dbReference type="AlphaFoldDB" id="A3CAA9"/>
<evidence type="ECO:0000256" key="2">
    <source>
        <dbReference type="ARBA" id="ARBA00007695"/>
    </source>
</evidence>
<comment type="similarity">
    <text evidence="2">Belongs to the EMC10 family.</text>
</comment>
<sequence>MAAPRRPRLLPLLLLLALSLSLAAASAFQSDELLLHDDDEFEGAGAGPTPGPPAPAAAATLTKLRFTRNELTGDEKDAFKKLLDEDGFYSIRLLSNVLDPARKDYVVSSIKARCIPRESLDEHIVIHMDGVNILAVNYGSVGGCTYPRPVKMPSKWVFNSYTVLKTSEQAPRTPSFVDQLIEAENGLGEVVKSPEKSFWAKYWMYIIPLGLIVMNAVTAAANMPEEQAGGQGQPGAQRAPNAAPRRR</sequence>
<evidence type="ECO:0000256" key="7">
    <source>
        <dbReference type="ARBA" id="ARBA00022989"/>
    </source>
</evidence>
<dbReference type="Proteomes" id="UP000007752">
    <property type="component" value="Chromosome 11"/>
</dbReference>
<dbReference type="PANTHER" id="PTHR21397:SF4">
    <property type="entry name" value="ER MEMBRANE PROTEIN COMPLEX SUBUNIT 10"/>
    <property type="match status" value="1"/>
</dbReference>
<keyword evidence="4" id="KW-0812">Transmembrane</keyword>
<feature type="region of interest" description="Disordered" evidence="9">
    <location>
        <begin position="225"/>
        <end position="247"/>
    </location>
</feature>
<evidence type="ECO:0000256" key="3">
    <source>
        <dbReference type="ARBA" id="ARBA00020105"/>
    </source>
</evidence>
<proteinExistence type="inferred from homology"/>
<dbReference type="GO" id="GO:0005789">
    <property type="term" value="C:endoplasmic reticulum membrane"/>
    <property type="evidence" value="ECO:0007669"/>
    <property type="project" value="UniProtKB-SubCell"/>
</dbReference>
<accession>A3CAA9</accession>
<evidence type="ECO:0000256" key="8">
    <source>
        <dbReference type="ARBA" id="ARBA00023136"/>
    </source>
</evidence>
<dbReference type="CDD" id="cd22209">
    <property type="entry name" value="EMC10"/>
    <property type="match status" value="1"/>
</dbReference>
<organism evidence="11">
    <name type="scientific">Oryza sativa subsp. japonica</name>
    <name type="common">Rice</name>
    <dbReference type="NCBI Taxonomy" id="39947"/>
    <lineage>
        <taxon>Eukaryota</taxon>
        <taxon>Viridiplantae</taxon>
        <taxon>Streptophyta</taxon>
        <taxon>Embryophyta</taxon>
        <taxon>Tracheophyta</taxon>
        <taxon>Spermatophyta</taxon>
        <taxon>Magnoliopsida</taxon>
        <taxon>Liliopsida</taxon>
        <taxon>Poales</taxon>
        <taxon>Poaceae</taxon>
        <taxon>BOP clade</taxon>
        <taxon>Oryzoideae</taxon>
        <taxon>Oryzeae</taxon>
        <taxon>Oryzinae</taxon>
        <taxon>Oryza</taxon>
        <taxon>Oryza sativa</taxon>
    </lineage>
</organism>
<evidence type="ECO:0000313" key="11">
    <source>
        <dbReference type="EMBL" id="EAZ18022.1"/>
    </source>
</evidence>
<keyword evidence="6" id="KW-0256">Endoplasmic reticulum</keyword>
<keyword evidence="5 10" id="KW-0732">Signal</keyword>
<dbReference type="PANTHER" id="PTHR21397">
    <property type="entry name" value="CHROMATIN COMPLEXES SUBUNIT BAP18-RELATED"/>
    <property type="match status" value="1"/>
</dbReference>
<feature type="chain" id="PRO_5002651905" description="ER membrane protein complex subunit 10" evidence="10">
    <location>
        <begin position="26"/>
        <end position="247"/>
    </location>
</feature>
<dbReference type="Pfam" id="PF21203">
    <property type="entry name" value="ECM10"/>
    <property type="match status" value="1"/>
</dbReference>
<evidence type="ECO:0000256" key="1">
    <source>
        <dbReference type="ARBA" id="ARBA00004115"/>
    </source>
</evidence>
<evidence type="ECO:0000256" key="5">
    <source>
        <dbReference type="ARBA" id="ARBA00022729"/>
    </source>
</evidence>
<keyword evidence="8" id="KW-0472">Membrane</keyword>
<evidence type="ECO:0000256" key="10">
    <source>
        <dbReference type="SAM" id="SignalP"/>
    </source>
</evidence>
<evidence type="ECO:0000256" key="6">
    <source>
        <dbReference type="ARBA" id="ARBA00022824"/>
    </source>
</evidence>
<comment type="subcellular location">
    <subcellularLocation>
        <location evidence="1">Endoplasmic reticulum membrane</location>
        <topology evidence="1">Single-pass type I membrane protein</topology>
    </subcellularLocation>
</comment>
<evidence type="ECO:0000256" key="4">
    <source>
        <dbReference type="ARBA" id="ARBA00022692"/>
    </source>
</evidence>
<feature type="signal peptide" evidence="10">
    <location>
        <begin position="1"/>
        <end position="25"/>
    </location>
</feature>